<evidence type="ECO:0000256" key="7">
    <source>
        <dbReference type="HAMAP-Rule" id="MF_00208"/>
    </source>
</evidence>
<keyword evidence="5 7" id="KW-0131">Cell cycle</keyword>
<dbReference type="EC" id="6.3.2.13" evidence="7"/>
<dbReference type="GO" id="GO:0071555">
    <property type="term" value="P:cell wall organization"/>
    <property type="evidence" value="ECO:0007669"/>
    <property type="project" value="UniProtKB-KW"/>
</dbReference>
<feature type="binding site" evidence="7">
    <location>
        <begin position="402"/>
        <end position="405"/>
    </location>
    <ligand>
        <name>meso-2,6-diaminopimelate</name>
        <dbReference type="ChEBI" id="CHEBI:57791"/>
    </ligand>
</feature>
<evidence type="ECO:0000256" key="2">
    <source>
        <dbReference type="ARBA" id="ARBA00022618"/>
    </source>
</evidence>
<comment type="subcellular location">
    <subcellularLocation>
        <location evidence="7 8">Cytoplasm</location>
    </subcellularLocation>
</comment>
<dbReference type="NCBIfam" id="TIGR01085">
    <property type="entry name" value="murE"/>
    <property type="match status" value="1"/>
</dbReference>
<evidence type="ECO:0000256" key="4">
    <source>
        <dbReference type="ARBA" id="ARBA00022984"/>
    </source>
</evidence>
<dbReference type="GO" id="GO:0008360">
    <property type="term" value="P:regulation of cell shape"/>
    <property type="evidence" value="ECO:0007669"/>
    <property type="project" value="UniProtKB-KW"/>
</dbReference>
<dbReference type="Pfam" id="PF01225">
    <property type="entry name" value="Mur_ligase"/>
    <property type="match status" value="1"/>
</dbReference>
<keyword evidence="7" id="KW-0963">Cytoplasm</keyword>
<comment type="similarity">
    <text evidence="1 7">Belongs to the MurCDEF family. MurE subfamily.</text>
</comment>
<dbReference type="InterPro" id="IPR013221">
    <property type="entry name" value="Mur_ligase_cen"/>
</dbReference>
<organism evidence="12 13">
    <name type="scientific">Candidatus Opimibacter skivensis</name>
    <dbReference type="NCBI Taxonomy" id="2982028"/>
    <lineage>
        <taxon>Bacteria</taxon>
        <taxon>Pseudomonadati</taxon>
        <taxon>Bacteroidota</taxon>
        <taxon>Saprospiria</taxon>
        <taxon>Saprospirales</taxon>
        <taxon>Saprospiraceae</taxon>
        <taxon>Candidatus Opimibacter</taxon>
    </lineage>
</organism>
<keyword evidence="3 7" id="KW-0133">Cell shape</keyword>
<proteinExistence type="inferred from homology"/>
<comment type="caution">
    <text evidence="12">The sequence shown here is derived from an EMBL/GenBank/DDBJ whole genome shotgun (WGS) entry which is preliminary data.</text>
</comment>
<dbReference type="Pfam" id="PF08245">
    <property type="entry name" value="Mur_ligase_M"/>
    <property type="match status" value="1"/>
</dbReference>
<feature type="binding site" evidence="7">
    <location>
        <position position="459"/>
    </location>
    <ligand>
        <name>meso-2,6-diaminopimelate</name>
        <dbReference type="ChEBI" id="CHEBI:57791"/>
    </ligand>
</feature>
<evidence type="ECO:0000313" key="13">
    <source>
        <dbReference type="Proteomes" id="UP000808337"/>
    </source>
</evidence>
<sequence length="482" mass="52952">MTIKELIVDITVKEIRGDVNQSVESLQSDSRRVEAGSVFVAVKGRTTDGHKFIDNAVDRGAICVITENTDEKERANVCVIIVENSASVLAHVASAFYGHPSKQLVMVGVTGTNGKTTVATLLYRLFTDLGHKSGLLSTIENRIGDLVESTKYTTPDAISVQEALSRMVKAGCTHAFMEVSSHSLDQKRVEGIEWDGAIFTNITHDHLDYHGDFASYIKAKKIFFDGLSAQAFALVNTDDKHAEVMVQNTVAKVSNYSLTKIADFRARVIENRIDGLHLELNGIPLHVRLVGKFNASNLLAIYGAAILLGENQDQVLTGLSKLQPAEGRFDLMTGRKQVFAVVDYAHTPDALYNVLSTLIQVRTSGSHLICVVGCGGDRDRTKRPEMARIAASLADQVILTSDNPRTENPDDILDQMWEGIIKEKQDQVLRITDRREAIRAGVLMAKAGDILLVAGKGHEKYQEINGHRYPFDDKRVLAEALA</sequence>
<keyword evidence="7 12" id="KW-0436">Ligase</keyword>
<dbReference type="Pfam" id="PF02875">
    <property type="entry name" value="Mur_ligase_C"/>
    <property type="match status" value="1"/>
</dbReference>
<comment type="pathway">
    <text evidence="7 8">Cell wall biogenesis; peptidoglycan biosynthesis.</text>
</comment>
<comment type="catalytic activity">
    <reaction evidence="7">
        <text>UDP-N-acetyl-alpha-D-muramoyl-L-alanyl-D-glutamate + meso-2,6-diaminopimelate + ATP = UDP-N-acetyl-alpha-D-muramoyl-L-alanyl-gamma-D-glutamyl-meso-2,6-diaminopimelate + ADP + phosphate + H(+)</text>
        <dbReference type="Rhea" id="RHEA:23676"/>
        <dbReference type="ChEBI" id="CHEBI:15378"/>
        <dbReference type="ChEBI" id="CHEBI:30616"/>
        <dbReference type="ChEBI" id="CHEBI:43474"/>
        <dbReference type="ChEBI" id="CHEBI:57791"/>
        <dbReference type="ChEBI" id="CHEBI:83900"/>
        <dbReference type="ChEBI" id="CHEBI:83905"/>
        <dbReference type="ChEBI" id="CHEBI:456216"/>
        <dbReference type="EC" id="6.3.2.13"/>
    </reaction>
</comment>
<keyword evidence="7" id="KW-0460">Magnesium</keyword>
<dbReference type="Gene3D" id="3.40.1390.10">
    <property type="entry name" value="MurE/MurF, N-terminal domain"/>
    <property type="match status" value="1"/>
</dbReference>
<evidence type="ECO:0000256" key="1">
    <source>
        <dbReference type="ARBA" id="ARBA00005898"/>
    </source>
</evidence>
<feature type="domain" description="Mur ligase central" evidence="11">
    <location>
        <begin position="109"/>
        <end position="304"/>
    </location>
</feature>
<keyword evidence="2 7" id="KW-0132">Cell division</keyword>
<dbReference type="SUPFAM" id="SSF53623">
    <property type="entry name" value="MurD-like peptide ligases, catalytic domain"/>
    <property type="match status" value="1"/>
</dbReference>
<gene>
    <name evidence="7" type="primary">murE</name>
    <name evidence="12" type="ORF">IPP15_05220</name>
</gene>
<dbReference type="GO" id="GO:0000287">
    <property type="term" value="F:magnesium ion binding"/>
    <property type="evidence" value="ECO:0007669"/>
    <property type="project" value="UniProtKB-UniRule"/>
</dbReference>
<dbReference type="InterPro" id="IPR035911">
    <property type="entry name" value="MurE/MurF_N"/>
</dbReference>
<dbReference type="PANTHER" id="PTHR23135:SF4">
    <property type="entry name" value="UDP-N-ACETYLMURAMOYL-L-ALANYL-D-GLUTAMATE--2,6-DIAMINOPIMELATE LIGASE MURE HOMOLOG, CHLOROPLASTIC"/>
    <property type="match status" value="1"/>
</dbReference>
<evidence type="ECO:0000259" key="9">
    <source>
        <dbReference type="Pfam" id="PF01225"/>
    </source>
</evidence>
<feature type="binding site" evidence="7">
    <location>
        <position position="455"/>
    </location>
    <ligand>
        <name>meso-2,6-diaminopimelate</name>
        <dbReference type="ChEBI" id="CHEBI:57791"/>
    </ligand>
</feature>
<feature type="binding site" evidence="7">
    <location>
        <begin position="153"/>
        <end position="154"/>
    </location>
    <ligand>
        <name>UDP-N-acetyl-alpha-D-muramoyl-L-alanyl-D-glutamate</name>
        <dbReference type="ChEBI" id="CHEBI:83900"/>
    </ligand>
</feature>
<feature type="binding site" evidence="7">
    <location>
        <position position="378"/>
    </location>
    <ligand>
        <name>meso-2,6-diaminopimelate</name>
        <dbReference type="ChEBI" id="CHEBI:57791"/>
    </ligand>
</feature>
<feature type="short sequence motif" description="Meso-diaminopimelate recognition motif" evidence="7">
    <location>
        <begin position="402"/>
        <end position="405"/>
    </location>
</feature>
<feature type="binding site" evidence="7">
    <location>
        <position position="30"/>
    </location>
    <ligand>
        <name>UDP-N-acetyl-alpha-D-muramoyl-L-alanyl-D-glutamate</name>
        <dbReference type="ChEBI" id="CHEBI:83900"/>
    </ligand>
</feature>
<reference evidence="12 13" key="1">
    <citation type="submission" date="2020-10" db="EMBL/GenBank/DDBJ databases">
        <title>Connecting structure to function with the recovery of over 1000 high-quality activated sludge metagenome-assembled genomes encoding full-length rRNA genes using long-read sequencing.</title>
        <authorList>
            <person name="Singleton C.M."/>
            <person name="Petriglieri F."/>
            <person name="Kristensen J.M."/>
            <person name="Kirkegaard R.H."/>
            <person name="Michaelsen T.Y."/>
            <person name="Andersen M.H."/>
            <person name="Karst S.M."/>
            <person name="Dueholm M.S."/>
            <person name="Nielsen P.H."/>
            <person name="Albertsen M."/>
        </authorList>
    </citation>
    <scope>NUCLEOTIDE SEQUENCE [LARGE SCALE GENOMIC DNA]</scope>
    <source>
        <strain evidence="12">Ribe_18-Q3-R11-54_MAXAC.273</strain>
    </source>
</reference>
<dbReference type="InterPro" id="IPR004101">
    <property type="entry name" value="Mur_ligase_C"/>
</dbReference>
<dbReference type="InterPro" id="IPR036615">
    <property type="entry name" value="Mur_ligase_C_dom_sf"/>
</dbReference>
<protein>
    <recommendedName>
        <fullName evidence="7">UDP-N-acetylmuramoyl-L-alanyl-D-glutamate--2,6-diaminopimelate ligase</fullName>
        <ecNumber evidence="7">6.3.2.13</ecNumber>
    </recommendedName>
    <alternativeName>
        <fullName evidence="7">Meso-A2pm-adding enzyme</fullName>
    </alternativeName>
    <alternativeName>
        <fullName evidence="7">Meso-diaminopimelate-adding enzyme</fullName>
    </alternativeName>
    <alternativeName>
        <fullName evidence="7">UDP-MurNAc-L-Ala-D-Glu:meso-diaminopimelate ligase</fullName>
    </alternativeName>
    <alternativeName>
        <fullName evidence="7">UDP-MurNAc-tripeptide synthetase</fullName>
    </alternativeName>
    <alternativeName>
        <fullName evidence="7">UDP-N-acetylmuramyl-tripeptide synthetase</fullName>
    </alternativeName>
</protein>
<dbReference type="SUPFAM" id="SSF53244">
    <property type="entry name" value="MurD-like peptide ligases, peptide-binding domain"/>
    <property type="match status" value="1"/>
</dbReference>
<feature type="modified residue" description="N6-carboxylysine" evidence="7">
    <location>
        <position position="220"/>
    </location>
</feature>
<feature type="domain" description="Mur ligase N-terminal catalytic" evidence="9">
    <location>
        <begin position="24"/>
        <end position="97"/>
    </location>
</feature>
<dbReference type="NCBIfam" id="NF001124">
    <property type="entry name" value="PRK00139.1-2"/>
    <property type="match status" value="1"/>
</dbReference>
<dbReference type="GO" id="GO:0051301">
    <property type="term" value="P:cell division"/>
    <property type="evidence" value="ECO:0007669"/>
    <property type="project" value="UniProtKB-KW"/>
</dbReference>
<dbReference type="GO" id="GO:0009252">
    <property type="term" value="P:peptidoglycan biosynthetic process"/>
    <property type="evidence" value="ECO:0007669"/>
    <property type="project" value="UniProtKB-UniRule"/>
</dbReference>
<comment type="PTM">
    <text evidence="7">Carboxylation is probably crucial for Mg(2+) binding and, consequently, for the gamma-phosphate positioning of ATP.</text>
</comment>
<keyword evidence="7" id="KW-0547">Nucleotide-binding</keyword>
<evidence type="ECO:0000256" key="3">
    <source>
        <dbReference type="ARBA" id="ARBA00022960"/>
    </source>
</evidence>
<comment type="caution">
    <text evidence="7">Lacks conserved residue(s) required for the propagation of feature annotation.</text>
</comment>
<dbReference type="NCBIfam" id="NF001126">
    <property type="entry name" value="PRK00139.1-4"/>
    <property type="match status" value="1"/>
</dbReference>
<feature type="binding site" evidence="7">
    <location>
        <position position="180"/>
    </location>
    <ligand>
        <name>UDP-N-acetyl-alpha-D-muramoyl-L-alanyl-D-glutamate</name>
        <dbReference type="ChEBI" id="CHEBI:83900"/>
    </ligand>
</feature>
<feature type="binding site" evidence="7">
    <location>
        <position position="186"/>
    </location>
    <ligand>
        <name>UDP-N-acetyl-alpha-D-muramoyl-L-alanyl-D-glutamate</name>
        <dbReference type="ChEBI" id="CHEBI:83900"/>
    </ligand>
</feature>
<evidence type="ECO:0000313" key="12">
    <source>
        <dbReference type="EMBL" id="MBK9981815.1"/>
    </source>
</evidence>
<dbReference type="SUPFAM" id="SSF63418">
    <property type="entry name" value="MurE/MurF N-terminal domain"/>
    <property type="match status" value="1"/>
</dbReference>
<comment type="function">
    <text evidence="7">Catalyzes the addition of meso-diaminopimelic acid to the nucleotide precursor UDP-N-acetylmuramoyl-L-alanyl-D-glutamate (UMAG) in the biosynthesis of bacterial cell-wall peptidoglycan.</text>
</comment>
<dbReference type="GO" id="GO:0005524">
    <property type="term" value="F:ATP binding"/>
    <property type="evidence" value="ECO:0007669"/>
    <property type="project" value="UniProtKB-UniRule"/>
</dbReference>
<dbReference type="InterPro" id="IPR005761">
    <property type="entry name" value="UDP-N-AcMur-Glu-dNH2Pim_ligase"/>
</dbReference>
<evidence type="ECO:0000259" key="11">
    <source>
        <dbReference type="Pfam" id="PF08245"/>
    </source>
</evidence>
<dbReference type="Proteomes" id="UP000808337">
    <property type="component" value="Unassembled WGS sequence"/>
</dbReference>
<evidence type="ECO:0000256" key="5">
    <source>
        <dbReference type="ARBA" id="ARBA00023306"/>
    </source>
</evidence>
<dbReference type="GO" id="GO:0005737">
    <property type="term" value="C:cytoplasm"/>
    <property type="evidence" value="ECO:0007669"/>
    <property type="project" value="UniProtKB-SubCell"/>
</dbReference>
<dbReference type="GO" id="GO:0008765">
    <property type="term" value="F:UDP-N-acetylmuramoylalanyl-D-glutamate-2,6-diaminopimelate ligase activity"/>
    <property type="evidence" value="ECO:0007669"/>
    <property type="project" value="UniProtKB-UniRule"/>
</dbReference>
<name>A0A9D7SU68_9BACT</name>
<feature type="domain" description="Mur ligase C-terminal" evidence="10">
    <location>
        <begin position="327"/>
        <end position="457"/>
    </location>
</feature>
<dbReference type="AlphaFoldDB" id="A0A9D7SU68"/>
<evidence type="ECO:0000259" key="10">
    <source>
        <dbReference type="Pfam" id="PF02875"/>
    </source>
</evidence>
<comment type="cofactor">
    <cofactor evidence="7">
        <name>Mg(2+)</name>
        <dbReference type="ChEBI" id="CHEBI:18420"/>
    </cofactor>
</comment>
<dbReference type="EMBL" id="JADKGY010000001">
    <property type="protein sequence ID" value="MBK9981815.1"/>
    <property type="molecule type" value="Genomic_DNA"/>
</dbReference>
<evidence type="ECO:0000256" key="6">
    <source>
        <dbReference type="ARBA" id="ARBA00023316"/>
    </source>
</evidence>
<keyword evidence="6 7" id="KW-0961">Cell wall biogenesis/degradation</keyword>
<feature type="binding site" evidence="7">
    <location>
        <begin position="111"/>
        <end position="117"/>
    </location>
    <ligand>
        <name>ATP</name>
        <dbReference type="ChEBI" id="CHEBI:30616"/>
    </ligand>
</feature>
<evidence type="ECO:0000256" key="8">
    <source>
        <dbReference type="RuleBase" id="RU004135"/>
    </source>
</evidence>
<dbReference type="InterPro" id="IPR036565">
    <property type="entry name" value="Mur-like_cat_sf"/>
</dbReference>
<accession>A0A9D7SU68</accession>
<dbReference type="InterPro" id="IPR000713">
    <property type="entry name" value="Mur_ligase_N"/>
</dbReference>
<dbReference type="Gene3D" id="3.40.1190.10">
    <property type="entry name" value="Mur-like, catalytic domain"/>
    <property type="match status" value="1"/>
</dbReference>
<feature type="binding site" evidence="7">
    <location>
        <position position="188"/>
    </location>
    <ligand>
        <name>UDP-N-acetyl-alpha-D-muramoyl-L-alanyl-D-glutamate</name>
        <dbReference type="ChEBI" id="CHEBI:83900"/>
    </ligand>
</feature>
<dbReference type="Gene3D" id="3.90.190.20">
    <property type="entry name" value="Mur ligase, C-terminal domain"/>
    <property type="match status" value="1"/>
</dbReference>
<dbReference type="PANTHER" id="PTHR23135">
    <property type="entry name" value="MUR LIGASE FAMILY MEMBER"/>
    <property type="match status" value="1"/>
</dbReference>
<keyword evidence="7" id="KW-0067">ATP-binding</keyword>
<dbReference type="HAMAP" id="MF_00208">
    <property type="entry name" value="MurE"/>
    <property type="match status" value="1"/>
</dbReference>
<keyword evidence="4 7" id="KW-0573">Peptidoglycan synthesis</keyword>